<feature type="domain" description="Peptidase M24" evidence="6">
    <location>
        <begin position="185"/>
        <end position="391"/>
    </location>
</feature>
<protein>
    <submittedName>
        <fullName evidence="8">Xaa-Pro dipeptidase</fullName>
    </submittedName>
</protein>
<dbReference type="SUPFAM" id="SSF53092">
    <property type="entry name" value="Creatinase/prolidase N-terminal domain"/>
    <property type="match status" value="1"/>
</dbReference>
<keyword evidence="9" id="KW-1185">Reference proteome</keyword>
<evidence type="ECO:0000313" key="8">
    <source>
        <dbReference type="EMBL" id="TDR20454.1"/>
    </source>
</evidence>
<evidence type="ECO:0000256" key="3">
    <source>
        <dbReference type="ARBA" id="ARBA00022801"/>
    </source>
</evidence>
<dbReference type="EMBL" id="SNZB01000003">
    <property type="protein sequence ID" value="TDR20454.1"/>
    <property type="molecule type" value="Genomic_DNA"/>
</dbReference>
<dbReference type="Gene3D" id="3.90.230.10">
    <property type="entry name" value="Creatinase/methionine aminopeptidase superfamily"/>
    <property type="match status" value="1"/>
</dbReference>
<keyword evidence="3" id="KW-0378">Hydrolase</keyword>
<dbReference type="AlphaFoldDB" id="A0A4R6XR39"/>
<dbReference type="InterPro" id="IPR001131">
    <property type="entry name" value="Peptidase_M24B_aminopep-P_CS"/>
</dbReference>
<dbReference type="PROSITE" id="PS00491">
    <property type="entry name" value="PROLINE_PEPTIDASE"/>
    <property type="match status" value="1"/>
</dbReference>
<proteinExistence type="inferred from homology"/>
<keyword evidence="2 5" id="KW-0479">Metal-binding</keyword>
<accession>A0A4R6XR39</accession>
<dbReference type="InterPro" id="IPR000994">
    <property type="entry name" value="Pept_M24"/>
</dbReference>
<dbReference type="InterPro" id="IPR029149">
    <property type="entry name" value="Creatin/AminoP/Spt16_N"/>
</dbReference>
<dbReference type="CDD" id="cd01066">
    <property type="entry name" value="APP_MetAP"/>
    <property type="match status" value="1"/>
</dbReference>
<comment type="similarity">
    <text evidence="5">Belongs to the peptidase M24B family.</text>
</comment>
<dbReference type="GO" id="GO:0046872">
    <property type="term" value="F:metal ion binding"/>
    <property type="evidence" value="ECO:0007669"/>
    <property type="project" value="UniProtKB-KW"/>
</dbReference>
<evidence type="ECO:0000256" key="1">
    <source>
        <dbReference type="ARBA" id="ARBA00022670"/>
    </source>
</evidence>
<evidence type="ECO:0000313" key="9">
    <source>
        <dbReference type="Proteomes" id="UP000295724"/>
    </source>
</evidence>
<keyword evidence="4" id="KW-0482">Metalloprotease</keyword>
<feature type="domain" description="Creatinase N-terminal" evidence="7">
    <location>
        <begin position="45"/>
        <end position="165"/>
    </location>
</feature>
<reference evidence="8 9" key="1">
    <citation type="submission" date="2019-03" db="EMBL/GenBank/DDBJ databases">
        <title>Genomic Encyclopedia of Type Strains, Phase IV (KMG-IV): sequencing the most valuable type-strain genomes for metagenomic binning, comparative biology and taxonomic classification.</title>
        <authorList>
            <person name="Goeker M."/>
        </authorList>
    </citation>
    <scope>NUCLEOTIDE SEQUENCE [LARGE SCALE GENOMIC DNA]</scope>
    <source>
        <strain evidence="8 9">DSM 25488</strain>
    </source>
</reference>
<dbReference type="PANTHER" id="PTHR46112">
    <property type="entry name" value="AMINOPEPTIDASE"/>
    <property type="match status" value="1"/>
</dbReference>
<evidence type="ECO:0000259" key="7">
    <source>
        <dbReference type="Pfam" id="PF01321"/>
    </source>
</evidence>
<dbReference type="RefSeq" id="WP_281275165.1">
    <property type="nucleotide sequence ID" value="NZ_NIHB01000001.1"/>
</dbReference>
<evidence type="ECO:0000256" key="5">
    <source>
        <dbReference type="RuleBase" id="RU000590"/>
    </source>
</evidence>
<dbReference type="GO" id="GO:0006508">
    <property type="term" value="P:proteolysis"/>
    <property type="evidence" value="ECO:0007669"/>
    <property type="project" value="UniProtKB-KW"/>
</dbReference>
<dbReference type="InterPro" id="IPR050659">
    <property type="entry name" value="Peptidase_M24B"/>
</dbReference>
<name>A0A4R6XR39_9GAMM</name>
<dbReference type="GO" id="GO:0008237">
    <property type="term" value="F:metallopeptidase activity"/>
    <property type="evidence" value="ECO:0007669"/>
    <property type="project" value="UniProtKB-KW"/>
</dbReference>
<dbReference type="Pfam" id="PF01321">
    <property type="entry name" value="Creatinase_N"/>
    <property type="match status" value="1"/>
</dbReference>
<keyword evidence="1" id="KW-0645">Protease</keyword>
<dbReference type="InterPro" id="IPR000587">
    <property type="entry name" value="Creatinase_N"/>
</dbReference>
<organism evidence="8 9">
    <name type="scientific">Marinicella litoralis</name>
    <dbReference type="NCBI Taxonomy" id="644220"/>
    <lineage>
        <taxon>Bacteria</taxon>
        <taxon>Pseudomonadati</taxon>
        <taxon>Pseudomonadota</taxon>
        <taxon>Gammaproteobacteria</taxon>
        <taxon>Lysobacterales</taxon>
        <taxon>Marinicellaceae</taxon>
        <taxon>Marinicella</taxon>
    </lineage>
</organism>
<dbReference type="InterPro" id="IPR036005">
    <property type="entry name" value="Creatinase/aminopeptidase-like"/>
</dbReference>
<dbReference type="PANTHER" id="PTHR46112:SF3">
    <property type="entry name" value="AMINOPEPTIDASE YPDF"/>
    <property type="match status" value="1"/>
</dbReference>
<dbReference type="Gene3D" id="3.40.350.10">
    <property type="entry name" value="Creatinase/prolidase N-terminal domain"/>
    <property type="match status" value="1"/>
</dbReference>
<dbReference type="Proteomes" id="UP000295724">
    <property type="component" value="Unassembled WGS sequence"/>
</dbReference>
<evidence type="ECO:0000259" key="6">
    <source>
        <dbReference type="Pfam" id="PF00557"/>
    </source>
</evidence>
<dbReference type="Pfam" id="PF00557">
    <property type="entry name" value="Peptidase_M24"/>
    <property type="match status" value="1"/>
</dbReference>
<evidence type="ECO:0000256" key="4">
    <source>
        <dbReference type="ARBA" id="ARBA00023049"/>
    </source>
</evidence>
<gene>
    <name evidence="8" type="ORF">C8D91_1426</name>
</gene>
<sequence>MFFSLTTGDDMTIGVGGSDAQTELSQLKNMASKVQPIQLVEYQQRINQAMAQMVKLGWDAMYIHAGTNLSYFTGTNWHPSERMVGALLTADGVLEYIAPHFEIGTLQGFMQVQGSVHGWQEHESPYQVVQQRCKKHGIKTIGLDETLPFFMFDGLKKVSPEAVFENGQWVSQFVRSRKSEHEIQLLQTAKDMTLQVHKAAARILREGITTQEVTAFIHQAHQAVGAPKGSYFCIVLFGEDTAYPHGVKTPKTLQHNDMVLIDTGCEVEKYKSDITRSYVFGEASDRQTSIWQAEKVAQAAAFKAAQLGQACEVADIAARSYLASQGFGPDYQTPGLPHRTGHGIGMDIHEGPYLVRGDKTPLAVGMCFSNEPMLCVPGEFGVRLEDHFYMTADGPKWFTEPSHSIDDPFGQAV</sequence>
<evidence type="ECO:0000256" key="2">
    <source>
        <dbReference type="ARBA" id="ARBA00022723"/>
    </source>
</evidence>
<dbReference type="SUPFAM" id="SSF55920">
    <property type="entry name" value="Creatinase/aminopeptidase"/>
    <property type="match status" value="1"/>
</dbReference>
<comment type="caution">
    <text evidence="8">The sequence shown here is derived from an EMBL/GenBank/DDBJ whole genome shotgun (WGS) entry which is preliminary data.</text>
</comment>